<reference evidence="3 4" key="1">
    <citation type="submission" date="2023-07" db="EMBL/GenBank/DDBJ databases">
        <title>Genomic Encyclopedia of Type Strains, Phase IV (KMG-IV): sequencing the most valuable type-strain genomes for metagenomic binning, comparative biology and taxonomic classification.</title>
        <authorList>
            <person name="Goeker M."/>
        </authorList>
    </citation>
    <scope>NUCLEOTIDE SEQUENCE [LARGE SCALE GENOMIC DNA]</scope>
    <source>
        <strain evidence="3 4">DSM 23948</strain>
    </source>
</reference>
<accession>A0ABT9V5F0</accession>
<keyword evidence="4" id="KW-1185">Reference proteome</keyword>
<dbReference type="CDD" id="cd07007">
    <property type="entry name" value="cupin_CapF-like_C"/>
    <property type="match status" value="1"/>
</dbReference>
<protein>
    <submittedName>
        <fullName evidence="3">UDP-2-acetamido-2,6-beta-L-arabino-hexul-4-ose reductase</fullName>
        <ecNumber evidence="3">1.1.1.367</ecNumber>
    </submittedName>
</protein>
<organism evidence="3 4">
    <name type="scientific">Anoxybacillus andreesenii</name>
    <dbReference type="NCBI Taxonomy" id="1325932"/>
    <lineage>
        <taxon>Bacteria</taxon>
        <taxon>Bacillati</taxon>
        <taxon>Bacillota</taxon>
        <taxon>Bacilli</taxon>
        <taxon>Bacillales</taxon>
        <taxon>Anoxybacillaceae</taxon>
        <taxon>Anoxybacillus</taxon>
    </lineage>
</organism>
<dbReference type="EC" id="1.1.1.367" evidence="3"/>
<comment type="caution">
    <text evidence="3">The sequence shown here is derived from an EMBL/GenBank/DDBJ whole genome shotgun (WGS) entry which is preliminary data.</text>
</comment>
<dbReference type="Pfam" id="PF14667">
    <property type="entry name" value="Polysacc_synt_C"/>
    <property type="match status" value="1"/>
</dbReference>
<proteinExistence type="predicted"/>
<dbReference type="EMBL" id="JAUSTU010000010">
    <property type="protein sequence ID" value="MDQ0156166.1"/>
    <property type="molecule type" value="Genomic_DNA"/>
</dbReference>
<evidence type="ECO:0000313" key="3">
    <source>
        <dbReference type="EMBL" id="MDQ0156166.1"/>
    </source>
</evidence>
<dbReference type="InterPro" id="IPR036291">
    <property type="entry name" value="NAD(P)-bd_dom_sf"/>
</dbReference>
<dbReference type="SUPFAM" id="SSF51735">
    <property type="entry name" value="NAD(P)-binding Rossmann-fold domains"/>
    <property type="match status" value="1"/>
</dbReference>
<keyword evidence="3" id="KW-0560">Oxidoreductase</keyword>
<dbReference type="PANTHER" id="PTHR43245:SF55">
    <property type="entry name" value="NAD(P)-BINDING DOMAIN-CONTAINING PROTEIN"/>
    <property type="match status" value="1"/>
</dbReference>
<dbReference type="InterPro" id="IPR001509">
    <property type="entry name" value="Epimerase_deHydtase"/>
</dbReference>
<dbReference type="Proteomes" id="UP001231362">
    <property type="component" value="Unassembled WGS sequence"/>
</dbReference>
<gene>
    <name evidence="3" type="ORF">J2S07_002484</name>
</gene>
<dbReference type="PANTHER" id="PTHR43245">
    <property type="entry name" value="BIFUNCTIONAL POLYMYXIN RESISTANCE PROTEIN ARNA"/>
    <property type="match status" value="1"/>
</dbReference>
<dbReference type="Gene3D" id="2.60.120.10">
    <property type="entry name" value="Jelly Rolls"/>
    <property type="match status" value="1"/>
</dbReference>
<evidence type="ECO:0000259" key="1">
    <source>
        <dbReference type="Pfam" id="PF01370"/>
    </source>
</evidence>
<dbReference type="RefSeq" id="WP_307150686.1">
    <property type="nucleotide sequence ID" value="NZ_JAUSTU010000010.1"/>
</dbReference>
<dbReference type="SUPFAM" id="SSF51182">
    <property type="entry name" value="RmlC-like cupins"/>
    <property type="match status" value="1"/>
</dbReference>
<sequence length="381" mass="43978">MKEKGIINVLITGANGFIGRNLYVALGEVKNISIQTYTRDNTIDELEQLLKQADVIYHLAGVNRVNDDQSEFIKGNVHLTEQITRILRKIDRKPIIVMSSSIQATNHTPYGKSKKKAEEILEKYAQETDHNKVFIYRLTNVFGKWGKPQYNSVVASFCFNISRDLDIEIHDPLKEIELVYIDDVIKEFKSRIYRLNEVRNKSIYQVTPTYKITLKNLANQLYEFHKIRKNLILPDLSNPLTKALYSTYLSYLDQNDFAYSLEMKQDQRGSLVELLKSDHSGQIFISTSHPGVIRGNHYHHTKVEKFCVIKGKAKIKLRDIFSDKIISYVVTDAIVQVVDIPPGYTHSLENIGDSELIVLFWANEIFDPERSDTYVKEVENE</sequence>
<evidence type="ECO:0000313" key="4">
    <source>
        <dbReference type="Proteomes" id="UP001231362"/>
    </source>
</evidence>
<feature type="domain" description="NAD-dependent epimerase/dehydratase" evidence="1">
    <location>
        <begin position="9"/>
        <end position="187"/>
    </location>
</feature>
<dbReference type="GO" id="GO:0016491">
    <property type="term" value="F:oxidoreductase activity"/>
    <property type="evidence" value="ECO:0007669"/>
    <property type="project" value="UniProtKB-KW"/>
</dbReference>
<dbReference type="InterPro" id="IPR050177">
    <property type="entry name" value="Lipid_A_modif_metabolic_enz"/>
</dbReference>
<name>A0ABT9V5F0_9BACL</name>
<dbReference type="InterPro" id="IPR029303">
    <property type="entry name" value="CapF_C"/>
</dbReference>
<dbReference type="InterPro" id="IPR014710">
    <property type="entry name" value="RmlC-like_jellyroll"/>
</dbReference>
<evidence type="ECO:0000259" key="2">
    <source>
        <dbReference type="Pfam" id="PF14667"/>
    </source>
</evidence>
<dbReference type="InterPro" id="IPR011051">
    <property type="entry name" value="RmlC_Cupin_sf"/>
</dbReference>
<feature type="domain" description="Capsular polysaccharide assembling protein CapF C-terminal" evidence="2">
    <location>
        <begin position="265"/>
        <end position="374"/>
    </location>
</feature>
<dbReference type="Pfam" id="PF01370">
    <property type="entry name" value="Epimerase"/>
    <property type="match status" value="1"/>
</dbReference>
<dbReference type="Gene3D" id="3.40.50.720">
    <property type="entry name" value="NAD(P)-binding Rossmann-like Domain"/>
    <property type="match status" value="1"/>
</dbReference>